<feature type="region of interest" description="Disordered" evidence="2">
    <location>
        <begin position="53"/>
        <end position="137"/>
    </location>
</feature>
<keyword evidence="3" id="KW-0812">Transmembrane</keyword>
<feature type="transmembrane region" description="Helical" evidence="3">
    <location>
        <begin position="758"/>
        <end position="777"/>
    </location>
</feature>
<sequence>MNQTTSGIPTTTHFKMFKPGRRWVYAGITVAGLGSGLMLTTNAMAATNALPTPTTVSETVQPTTAAPTTPTETVEAPATQPTTTTANMPTTVPSVVTPPVEETQPTTVTNDDVKPTTPAVPAEPAANTTVNDGTQPTTTLTEKVQPTTAPAVQASSVVANEHGPVYTTDDTTLDNHGTITVTKNGPYSVTWKSVDTTTKTVTKTVTLDVSDIVAAVKDLGATAENSSKFPAVKAKLDEMISNLKELPTDIASSLVAKALYQVAFTGSGSQALSKFRTLLDPSRYAVSDFWTGLDPVAYAADRAASETYYPEAVTWYKNVNKETWELPEYNNPTQLVRATYIQNGDSTKTVVIGQGWTEEPDWIGYVSKIWYDLGYNVLMPSQRGQFLSDGNDITFGYQDKYDWLNWVKMVDARNGADSEVVFYGQSLGADTVIEAASVPGLSKSVKAVISDAGYATMPGLGSSLYQNAIGAISAKLQSFGLPAITSLPFLSYDKIVADIDAELQQKQGFSLADISGTTAASKVTVPLMLIHTEDDNFIPYTNSLELAAANNSKIKDVWILPGQVGGHAMANGAILQYTDHLKSFLAEALGVPETPVVLPVVEDDNDIDGGIAPTDVDTGEVVTNDNTAATTSDSETTTKEANIDTDNHNNAQTVVTDDNLNSDQAGGTTSEAAATASKKATIKAALAQVDQKLVANDHSGSAVTASLLHDTTQAVTVAPVHATIKALVNNNTNTTVKTQTTATTATVLPQTDDQAHNGLVALGASIMTMTTGLFLGLRRRFAKIFG</sequence>
<feature type="compositionally biased region" description="Low complexity" evidence="2">
    <location>
        <begin position="53"/>
        <end position="129"/>
    </location>
</feature>
<dbReference type="NCBIfam" id="TIGR03715">
    <property type="entry name" value="KxYKxGKxW"/>
    <property type="match status" value="1"/>
</dbReference>
<keyword evidence="3" id="KW-0472">Membrane</keyword>
<keyword evidence="1" id="KW-0732">Signal</keyword>
<dbReference type="InterPro" id="IPR052920">
    <property type="entry name" value="DNA-binding_regulatory"/>
</dbReference>
<evidence type="ECO:0000313" key="4">
    <source>
        <dbReference type="EMBL" id="MFC6294251.1"/>
    </source>
</evidence>
<accession>A0ABW1UGV3</accession>
<dbReference type="PANTHER" id="PTHR43358">
    <property type="entry name" value="ALPHA/BETA-HYDROLASE"/>
    <property type="match status" value="1"/>
</dbReference>
<protein>
    <submittedName>
        <fullName evidence="4">KxYKxGKxW signal peptide domain-containing protein</fullName>
    </submittedName>
</protein>
<dbReference type="EMBL" id="JBHSSB010000014">
    <property type="protein sequence ID" value="MFC6294251.1"/>
    <property type="molecule type" value="Genomic_DNA"/>
</dbReference>
<evidence type="ECO:0000256" key="3">
    <source>
        <dbReference type="SAM" id="Phobius"/>
    </source>
</evidence>
<evidence type="ECO:0000256" key="2">
    <source>
        <dbReference type="SAM" id="MobiDB-lite"/>
    </source>
</evidence>
<dbReference type="Proteomes" id="UP001596227">
    <property type="component" value="Unassembled WGS sequence"/>
</dbReference>
<keyword evidence="5" id="KW-1185">Reference proteome</keyword>
<feature type="region of interest" description="Disordered" evidence="2">
    <location>
        <begin position="604"/>
        <end position="647"/>
    </location>
</feature>
<feature type="compositionally biased region" description="Basic and acidic residues" evidence="2">
    <location>
        <begin position="636"/>
        <end position="647"/>
    </location>
</feature>
<dbReference type="PANTHER" id="PTHR43358:SF4">
    <property type="entry name" value="ALPHA_BETA HYDROLASE FOLD-1 DOMAIN-CONTAINING PROTEIN"/>
    <property type="match status" value="1"/>
</dbReference>
<evidence type="ECO:0000313" key="5">
    <source>
        <dbReference type="Proteomes" id="UP001596227"/>
    </source>
</evidence>
<reference evidence="5" key="1">
    <citation type="journal article" date="2019" name="Int. J. Syst. Evol. Microbiol.">
        <title>The Global Catalogue of Microorganisms (GCM) 10K type strain sequencing project: providing services to taxonomists for standard genome sequencing and annotation.</title>
        <authorList>
            <consortium name="The Broad Institute Genomics Platform"/>
            <consortium name="The Broad Institute Genome Sequencing Center for Infectious Disease"/>
            <person name="Wu L."/>
            <person name="Ma J."/>
        </authorList>
    </citation>
    <scope>NUCLEOTIDE SEQUENCE [LARGE SCALE GENOMIC DNA]</scope>
    <source>
        <strain evidence="5">CCM 8934</strain>
    </source>
</reference>
<dbReference type="Gene3D" id="3.40.50.1820">
    <property type="entry name" value="alpha/beta hydrolase"/>
    <property type="match status" value="1"/>
</dbReference>
<name>A0ABW1UGV3_9LACO</name>
<dbReference type="InterPro" id="IPR029058">
    <property type="entry name" value="AB_hydrolase_fold"/>
</dbReference>
<dbReference type="InterPro" id="IPR022263">
    <property type="entry name" value="KxYKxGKxW"/>
</dbReference>
<dbReference type="RefSeq" id="WP_137606009.1">
    <property type="nucleotide sequence ID" value="NZ_BJDH01000001.1"/>
</dbReference>
<dbReference type="SUPFAM" id="SSF53474">
    <property type="entry name" value="alpha/beta-Hydrolases"/>
    <property type="match status" value="1"/>
</dbReference>
<evidence type="ECO:0000256" key="1">
    <source>
        <dbReference type="ARBA" id="ARBA00022729"/>
    </source>
</evidence>
<comment type="caution">
    <text evidence="4">The sequence shown here is derived from an EMBL/GenBank/DDBJ whole genome shotgun (WGS) entry which is preliminary data.</text>
</comment>
<organism evidence="4 5">
    <name type="scientific">Lactiplantibacillus daoliensis</name>
    <dbReference type="NCBI Taxonomy" id="2559916"/>
    <lineage>
        <taxon>Bacteria</taxon>
        <taxon>Bacillati</taxon>
        <taxon>Bacillota</taxon>
        <taxon>Bacilli</taxon>
        <taxon>Lactobacillales</taxon>
        <taxon>Lactobacillaceae</taxon>
        <taxon>Lactiplantibacillus</taxon>
    </lineage>
</organism>
<keyword evidence="3" id="KW-1133">Transmembrane helix</keyword>
<dbReference type="Pfam" id="PF19258">
    <property type="entry name" value="KxYKxGKxW_sig"/>
    <property type="match status" value="1"/>
</dbReference>
<gene>
    <name evidence="4" type="ORF">ACFQH1_03415</name>
</gene>
<dbReference type="NCBIfam" id="TIGR01167">
    <property type="entry name" value="LPXTG_anchor"/>
    <property type="match status" value="1"/>
</dbReference>
<feature type="transmembrane region" description="Helical" evidence="3">
    <location>
        <begin position="23"/>
        <end position="45"/>
    </location>
</feature>
<proteinExistence type="predicted"/>